<organism evidence="1">
    <name type="scientific">marine sediment metagenome</name>
    <dbReference type="NCBI Taxonomy" id="412755"/>
    <lineage>
        <taxon>unclassified sequences</taxon>
        <taxon>metagenomes</taxon>
        <taxon>ecological metagenomes</taxon>
    </lineage>
</organism>
<sequence length="131" mass="15205">YNNDRILVIHPSKIIQEFDINDGKEINMHDFSQIYVKNEETYIYSVSNIFNKSKVAIVFGGLSIDSGYELMIYDLGEKVSLKRFEIVDNAGKIKQVCVSPEGDIILAYFDYDLDNDVIKIWVDIKKFHMIE</sequence>
<evidence type="ECO:0000313" key="1">
    <source>
        <dbReference type="EMBL" id="KKM86879.1"/>
    </source>
</evidence>
<protein>
    <submittedName>
        <fullName evidence="1">Uncharacterized protein</fullName>
    </submittedName>
</protein>
<dbReference type="InterPro" id="IPR018247">
    <property type="entry name" value="EF_Hand_1_Ca_BS"/>
</dbReference>
<dbReference type="SUPFAM" id="SSF50978">
    <property type="entry name" value="WD40 repeat-like"/>
    <property type="match status" value="1"/>
</dbReference>
<accession>A0A0F9KWY8</accession>
<feature type="non-terminal residue" evidence="1">
    <location>
        <position position="1"/>
    </location>
</feature>
<reference evidence="1" key="1">
    <citation type="journal article" date="2015" name="Nature">
        <title>Complex archaea that bridge the gap between prokaryotes and eukaryotes.</title>
        <authorList>
            <person name="Spang A."/>
            <person name="Saw J.H."/>
            <person name="Jorgensen S.L."/>
            <person name="Zaremba-Niedzwiedzka K."/>
            <person name="Martijn J."/>
            <person name="Lind A.E."/>
            <person name="van Eijk R."/>
            <person name="Schleper C."/>
            <person name="Guy L."/>
            <person name="Ettema T.J."/>
        </authorList>
    </citation>
    <scope>NUCLEOTIDE SEQUENCE</scope>
</reference>
<dbReference type="InterPro" id="IPR036322">
    <property type="entry name" value="WD40_repeat_dom_sf"/>
</dbReference>
<dbReference type="AlphaFoldDB" id="A0A0F9KWY8"/>
<dbReference type="PROSITE" id="PS00018">
    <property type="entry name" value="EF_HAND_1"/>
    <property type="match status" value="1"/>
</dbReference>
<comment type="caution">
    <text evidence="1">The sequence shown here is derived from an EMBL/GenBank/DDBJ whole genome shotgun (WGS) entry which is preliminary data.</text>
</comment>
<proteinExistence type="predicted"/>
<name>A0A0F9KWY8_9ZZZZ</name>
<dbReference type="EMBL" id="LAZR01007186">
    <property type="protein sequence ID" value="KKM86879.1"/>
    <property type="molecule type" value="Genomic_DNA"/>
</dbReference>
<gene>
    <name evidence="1" type="ORF">LCGC14_1274520</name>
</gene>